<evidence type="ECO:0000256" key="1">
    <source>
        <dbReference type="SAM" id="MobiDB-lite"/>
    </source>
</evidence>
<dbReference type="Proteomes" id="UP000469185">
    <property type="component" value="Unassembled WGS sequence"/>
</dbReference>
<organism evidence="3 4">
    <name type="scientific">Phytoactinopolyspora alkaliphila</name>
    <dbReference type="NCBI Taxonomy" id="1783498"/>
    <lineage>
        <taxon>Bacteria</taxon>
        <taxon>Bacillati</taxon>
        <taxon>Actinomycetota</taxon>
        <taxon>Actinomycetes</taxon>
        <taxon>Jiangellales</taxon>
        <taxon>Jiangellaceae</taxon>
        <taxon>Phytoactinopolyspora</taxon>
    </lineage>
</organism>
<protein>
    <submittedName>
        <fullName evidence="3">Uncharacterized protein</fullName>
    </submittedName>
</protein>
<dbReference type="Pfam" id="PF19136">
    <property type="entry name" value="DUF5819"/>
    <property type="match status" value="1"/>
</dbReference>
<keyword evidence="2" id="KW-0812">Transmembrane</keyword>
<accession>A0A6N9YR10</accession>
<feature type="region of interest" description="Disordered" evidence="1">
    <location>
        <begin position="214"/>
        <end position="260"/>
    </location>
</feature>
<reference evidence="3 4" key="1">
    <citation type="submission" date="2020-02" db="EMBL/GenBank/DDBJ databases">
        <authorList>
            <person name="Li X.-J."/>
            <person name="Feng X.-M."/>
        </authorList>
    </citation>
    <scope>NUCLEOTIDE SEQUENCE [LARGE SCALE GENOMIC DNA]</scope>
    <source>
        <strain evidence="3 4">CGMCC 4.7225</strain>
    </source>
</reference>
<feature type="compositionally biased region" description="Basic and acidic residues" evidence="1">
    <location>
        <begin position="214"/>
        <end position="234"/>
    </location>
</feature>
<dbReference type="InterPro" id="IPR043857">
    <property type="entry name" value="DUF5819"/>
</dbReference>
<feature type="transmembrane region" description="Helical" evidence="2">
    <location>
        <begin position="21"/>
        <end position="39"/>
    </location>
</feature>
<keyword evidence="2" id="KW-1133">Transmembrane helix</keyword>
<keyword evidence="4" id="KW-1185">Reference proteome</keyword>
<evidence type="ECO:0000313" key="3">
    <source>
        <dbReference type="EMBL" id="NED97387.1"/>
    </source>
</evidence>
<dbReference type="AlphaFoldDB" id="A0A6N9YR10"/>
<evidence type="ECO:0000313" key="4">
    <source>
        <dbReference type="Proteomes" id="UP000469185"/>
    </source>
</evidence>
<evidence type="ECO:0000256" key="2">
    <source>
        <dbReference type="SAM" id="Phobius"/>
    </source>
</evidence>
<proteinExistence type="predicted"/>
<comment type="caution">
    <text evidence="3">The sequence shown here is derived from an EMBL/GenBank/DDBJ whole genome shotgun (WGS) entry which is preliminary data.</text>
</comment>
<gene>
    <name evidence="3" type="ORF">G1H11_18990</name>
</gene>
<dbReference type="EMBL" id="JAAGOB010000011">
    <property type="protein sequence ID" value="NED97387.1"/>
    <property type="molecule type" value="Genomic_DNA"/>
</dbReference>
<sequence>MSDVTDQRAARIAVPPIARGVAFFLVGLLGIHVAVTFLWNAPSNPIREAVNEEVRGYIRPFFQQNWSLFAPNPVNSEDEILVRARLRDPASGDLRTTEWVSATGFEWTEVRGSPAPSRASRLSSNLHRRLNSAWNRLSDAQREIMAADYADMSNWKPLAEDLIEEQGGESSSRVATMVRADRVATGYATQVSRAIWGDEVESVQIQLQRTPVPRWDDRLEPEPEDPRRTYRDFGWRPTLDAEGQDDDAFARTMQRLGAAR</sequence>
<keyword evidence="2" id="KW-0472">Membrane</keyword>
<name>A0A6N9YR10_9ACTN</name>
<dbReference type="RefSeq" id="WP_163820174.1">
    <property type="nucleotide sequence ID" value="NZ_JAAGOB010000011.1"/>
</dbReference>